<evidence type="ECO:0000313" key="2">
    <source>
        <dbReference type="Proteomes" id="UP000217507"/>
    </source>
</evidence>
<reference evidence="1 2" key="1">
    <citation type="submission" date="2017-06" db="EMBL/GenBank/DDBJ databases">
        <title>Genome sequencing of cyanobaciteial culture collection at National Institute for Environmental Studies (NIES).</title>
        <authorList>
            <person name="Hirose Y."/>
            <person name="Shimura Y."/>
            <person name="Fujisawa T."/>
            <person name="Nakamura Y."/>
            <person name="Kawachi M."/>
        </authorList>
    </citation>
    <scope>NUCLEOTIDE SEQUENCE [LARGE SCALE GENOMIC DNA]</scope>
    <source>
        <strain evidence="1 2">NIES-23</strain>
    </source>
</reference>
<organism evidence="1 2">
    <name type="scientific">Trichormus variabilis NIES-23</name>
    <dbReference type="NCBI Taxonomy" id="1973479"/>
    <lineage>
        <taxon>Bacteria</taxon>
        <taxon>Bacillati</taxon>
        <taxon>Cyanobacteriota</taxon>
        <taxon>Cyanophyceae</taxon>
        <taxon>Nostocales</taxon>
        <taxon>Nostocaceae</taxon>
        <taxon>Trichormus</taxon>
    </lineage>
</organism>
<name>A0A1Z4KMM7_ANAVA</name>
<evidence type="ECO:0000313" key="1">
    <source>
        <dbReference type="EMBL" id="BAY70202.1"/>
    </source>
</evidence>
<dbReference type="Proteomes" id="UP000217507">
    <property type="component" value="Chromosome"/>
</dbReference>
<evidence type="ECO:0008006" key="3">
    <source>
        <dbReference type="Google" id="ProtNLM"/>
    </source>
</evidence>
<dbReference type="PANTHER" id="PTHR13192">
    <property type="entry name" value="MY011 PROTEIN"/>
    <property type="match status" value="1"/>
</dbReference>
<protein>
    <recommendedName>
        <fullName evidence="3">Methylmalonic aciduria and homocystinuria type D protein</fullName>
    </recommendedName>
</protein>
<dbReference type="InterPro" id="IPR019362">
    <property type="entry name" value="MMADHC"/>
</dbReference>
<dbReference type="EMBL" id="AP018216">
    <property type="protein sequence ID" value="BAY70202.1"/>
    <property type="molecule type" value="Genomic_DNA"/>
</dbReference>
<dbReference type="Pfam" id="PF10229">
    <property type="entry name" value="MMADHC"/>
    <property type="match status" value="1"/>
</dbReference>
<sequence>MVNYPRAYTAEQSRPINLVGKQGQAVQISIHYPSQYICANRERILPDWQEQALFWVVIVLQQSKYPLVKSTAEIEREKEHLREKFMRFGCDLAFELRDRGYLADLIDPRTGYPMLSRPGVIPHNDTAVVKALLNYPVLKNKCSVIVHPHWGTAVYPSIFLSAAPPKILEWAIKSISSMHGWQEIEEDDHREGCKGVRV</sequence>
<dbReference type="PANTHER" id="PTHR13192:SF3">
    <property type="entry name" value="COBALAMIN TRAFFICKING PROTEIN CBLD"/>
    <property type="match status" value="1"/>
</dbReference>
<dbReference type="GO" id="GO:0009235">
    <property type="term" value="P:cobalamin metabolic process"/>
    <property type="evidence" value="ECO:0007669"/>
    <property type="project" value="InterPro"/>
</dbReference>
<proteinExistence type="predicted"/>
<dbReference type="AlphaFoldDB" id="A0A1Z4KMM7"/>
<gene>
    <name evidence="1" type="ORF">NIES23_30030</name>
</gene>
<accession>A0A1Z4KMM7</accession>